<accession>A0ABD5QH63</accession>
<dbReference type="InterPro" id="IPR010766">
    <property type="entry name" value="DRTGG"/>
</dbReference>
<comment type="caution">
    <text evidence="3">The sequence shown here is derived from an EMBL/GenBank/DDBJ whole genome shotgun (WGS) entry which is preliminary data.</text>
</comment>
<organism evidence="3 4">
    <name type="scientific">Saliphagus infecundisoli</name>
    <dbReference type="NCBI Taxonomy" id="1849069"/>
    <lineage>
        <taxon>Archaea</taxon>
        <taxon>Methanobacteriati</taxon>
        <taxon>Methanobacteriota</taxon>
        <taxon>Stenosarchaea group</taxon>
        <taxon>Halobacteria</taxon>
        <taxon>Halobacteriales</taxon>
        <taxon>Natrialbaceae</taxon>
        <taxon>Saliphagus</taxon>
    </lineage>
</organism>
<dbReference type="InterPro" id="IPR028979">
    <property type="entry name" value="Ser_kin/Pase_Hpr-like_N_sf"/>
</dbReference>
<dbReference type="RefSeq" id="WP_224828376.1">
    <property type="nucleotide sequence ID" value="NZ_JAIVEF010000006.1"/>
</dbReference>
<keyword evidence="4" id="KW-1185">Reference proteome</keyword>
<dbReference type="SUPFAM" id="SSF52540">
    <property type="entry name" value="P-loop containing nucleoside triphosphate hydrolases"/>
    <property type="match status" value="1"/>
</dbReference>
<name>A0ABD5QH63_9EURY</name>
<sequence length="353" mass="37429">MTRTLLVAGTEESTGKTAIALALAKIAAGRGESVGYMKPKGTRLESHVGKTRDEDPMLARELLDLDAEMHRLEPIVYSPTFVSEAIRGREDPQELRATVRECFDDLADGRDLLIVEGADRIDTGSIVDLSEPAVADLLDAEVVLVGRYDSARDVDGVLGAAERFGDRFRGAVFNAVPDAAVDEVEAAAGFLEGRDVPVLGVLPRERDLAGVTVADLADELGAEIVTRDAPTDAYVERFLVGAMSAEGALSYLRRSRDGALITGGDRADLQTVALEAPGVRALVLSGGIRPSGAVVGAAEEAGVPILVVGADTRSTVERAEDVVRSGRTRDERTVETMGRLLADHADTDALLRD</sequence>
<dbReference type="InterPro" id="IPR027417">
    <property type="entry name" value="P-loop_NTPase"/>
</dbReference>
<reference evidence="3 4" key="1">
    <citation type="journal article" date="2019" name="Int. J. Syst. Evol. Microbiol.">
        <title>The Global Catalogue of Microorganisms (GCM) 10K type strain sequencing project: providing services to taxonomists for standard genome sequencing and annotation.</title>
        <authorList>
            <consortium name="The Broad Institute Genomics Platform"/>
            <consortium name="The Broad Institute Genome Sequencing Center for Infectious Disease"/>
            <person name="Wu L."/>
            <person name="Ma J."/>
        </authorList>
    </citation>
    <scope>NUCLEOTIDE SEQUENCE [LARGE SCALE GENOMIC DNA]</scope>
    <source>
        <strain evidence="3 4">CGMCC 1.15824</strain>
    </source>
</reference>
<gene>
    <name evidence="3" type="ORF">ACFPFO_14465</name>
</gene>
<keyword evidence="1" id="KW-0315">Glutamine amidotransferase</keyword>
<protein>
    <submittedName>
        <fullName evidence="3">Phosphotransacetylase family protein</fullName>
    </submittedName>
</protein>
<dbReference type="AlphaFoldDB" id="A0ABD5QH63"/>
<dbReference type="Pfam" id="PF13500">
    <property type="entry name" value="AAA_26"/>
    <property type="match status" value="1"/>
</dbReference>
<dbReference type="PANTHER" id="PTHR21343:SF8">
    <property type="entry name" value="DRTGG DOMAIN-CONTAINING PROTEIN"/>
    <property type="match status" value="1"/>
</dbReference>
<dbReference type="EMBL" id="JBHSJG010000038">
    <property type="protein sequence ID" value="MFC4988946.1"/>
    <property type="molecule type" value="Genomic_DNA"/>
</dbReference>
<evidence type="ECO:0000256" key="1">
    <source>
        <dbReference type="ARBA" id="ARBA00022962"/>
    </source>
</evidence>
<feature type="domain" description="DRTGG" evidence="2">
    <location>
        <begin position="215"/>
        <end position="320"/>
    </location>
</feature>
<dbReference type="SUPFAM" id="SSF75138">
    <property type="entry name" value="HprK N-terminal domain-like"/>
    <property type="match status" value="1"/>
</dbReference>
<proteinExistence type="predicted"/>
<evidence type="ECO:0000313" key="3">
    <source>
        <dbReference type="EMBL" id="MFC4988946.1"/>
    </source>
</evidence>
<evidence type="ECO:0000313" key="4">
    <source>
        <dbReference type="Proteomes" id="UP001595925"/>
    </source>
</evidence>
<dbReference type="Pfam" id="PF07085">
    <property type="entry name" value="DRTGG"/>
    <property type="match status" value="1"/>
</dbReference>
<dbReference type="Gene3D" id="3.40.1390.20">
    <property type="entry name" value="HprK N-terminal domain-like"/>
    <property type="match status" value="1"/>
</dbReference>
<dbReference type="Proteomes" id="UP001595925">
    <property type="component" value="Unassembled WGS sequence"/>
</dbReference>
<dbReference type="Gene3D" id="3.40.50.300">
    <property type="entry name" value="P-loop containing nucleotide triphosphate hydrolases"/>
    <property type="match status" value="1"/>
</dbReference>
<evidence type="ECO:0000259" key="2">
    <source>
        <dbReference type="Pfam" id="PF07085"/>
    </source>
</evidence>
<dbReference type="PANTHER" id="PTHR21343">
    <property type="entry name" value="DETHIOBIOTIN SYNTHETASE"/>
    <property type="match status" value="1"/>
</dbReference>